<keyword evidence="3" id="KW-1185">Reference proteome</keyword>
<dbReference type="KEGG" id="mew:MSWAN_1365"/>
<dbReference type="GeneID" id="25394788"/>
<dbReference type="Gene3D" id="3.40.50.2000">
    <property type="entry name" value="Glycogen Phosphorylase B"/>
    <property type="match status" value="2"/>
</dbReference>
<sequence>MSKQVRILFPDQIHQEKLTGGFLRTFNLAKLASKEFKTYIFGISENEEYEHNFDGIHLVQEKKHKNVLEKVKHYSEGLLSENYSLMKSKKAFLNFDDDKTVFHVEGPLVYNLLKQHNIKNYVLDEQNVYWEFSEFPNFDFKNRIYNKMTAERDKRLEMESLKNATHVLACSDRDKQIMVNEVPEVEGKITVIPNCVSTVNYDNYANLKNIGNKFKVLFVGLLSYQPNTDAVNIICNNIAPKCDENVEFFIAGNNHPVIKSKPKNVKFLGYVEDLKKCISEADICIAPLRYGSGTRLKILEYMVMGKPVVSTSKGAEGINYVNNKHIVIEDNIESFAAVIDDLLKDEKRRTQLGKEAKKLIKSKYDWQIYKKTLNKVYNEVLNAD</sequence>
<dbReference type="eggNOG" id="arCOG01409">
    <property type="taxonomic scope" value="Archaea"/>
</dbReference>
<protein>
    <submittedName>
        <fullName evidence="2">Glycosyl transferase group 1</fullName>
    </submittedName>
</protein>
<evidence type="ECO:0000313" key="3">
    <source>
        <dbReference type="Proteomes" id="UP000009231"/>
    </source>
</evidence>
<dbReference type="OrthoDB" id="226389at2157"/>
<evidence type="ECO:0000313" key="2">
    <source>
        <dbReference type="EMBL" id="AEG18380.1"/>
    </source>
</evidence>
<proteinExistence type="predicted"/>
<dbReference type="RefSeq" id="WP_013825881.1">
    <property type="nucleotide sequence ID" value="NC_015574.1"/>
</dbReference>
<gene>
    <name evidence="2" type="ordered locus">MSWAN_1365</name>
</gene>
<accession>F6D713</accession>
<dbReference type="Pfam" id="PF13692">
    <property type="entry name" value="Glyco_trans_1_4"/>
    <property type="match status" value="1"/>
</dbReference>
<dbReference type="HOGENOM" id="CLU_028014_3_2_2"/>
<dbReference type="EMBL" id="CP002772">
    <property type="protein sequence ID" value="AEG18380.1"/>
    <property type="molecule type" value="Genomic_DNA"/>
</dbReference>
<evidence type="ECO:0000256" key="1">
    <source>
        <dbReference type="ARBA" id="ARBA00022679"/>
    </source>
</evidence>
<dbReference type="AlphaFoldDB" id="F6D713"/>
<dbReference type="PANTHER" id="PTHR46401">
    <property type="entry name" value="GLYCOSYLTRANSFERASE WBBK-RELATED"/>
    <property type="match status" value="1"/>
</dbReference>
<dbReference type="PANTHER" id="PTHR46401:SF2">
    <property type="entry name" value="GLYCOSYLTRANSFERASE WBBK-RELATED"/>
    <property type="match status" value="1"/>
</dbReference>
<dbReference type="Proteomes" id="UP000009231">
    <property type="component" value="Chromosome"/>
</dbReference>
<reference evidence="2 3" key="1">
    <citation type="journal article" date="2014" name="Int. J. Syst. Evol. Microbiol.">
        <title>Methanobacterium paludis sp. nov. and a novel strain of Methanobacterium lacus isolated from northern peatlands.</title>
        <authorList>
            <person name="Cadillo-Quiroz H."/>
            <person name="Brauer S.L."/>
            <person name="Goodson N."/>
            <person name="Yavitt J.B."/>
            <person name="Zinder S.H."/>
        </authorList>
    </citation>
    <scope>NUCLEOTIDE SEQUENCE [LARGE SCALE GENOMIC DNA]</scope>
    <source>
        <strain evidence="3">DSM 25820 / JCM 18151 / SWAN1</strain>
    </source>
</reference>
<keyword evidence="1 2" id="KW-0808">Transferase</keyword>
<name>F6D713_METPW</name>
<dbReference type="CDD" id="cd03801">
    <property type="entry name" value="GT4_PimA-like"/>
    <property type="match status" value="1"/>
</dbReference>
<dbReference type="STRING" id="868131.MSWAN_1365"/>
<dbReference type="SUPFAM" id="SSF53756">
    <property type="entry name" value="UDP-Glycosyltransferase/glycogen phosphorylase"/>
    <property type="match status" value="1"/>
</dbReference>
<dbReference type="GO" id="GO:0016757">
    <property type="term" value="F:glycosyltransferase activity"/>
    <property type="evidence" value="ECO:0007669"/>
    <property type="project" value="TreeGrafter"/>
</dbReference>
<organism evidence="2 3">
    <name type="scientific">Methanobacterium paludis (strain DSM 25820 / JCM 18151 / SWAN1)</name>
    <dbReference type="NCBI Taxonomy" id="868131"/>
    <lineage>
        <taxon>Archaea</taxon>
        <taxon>Methanobacteriati</taxon>
        <taxon>Methanobacteriota</taxon>
        <taxon>Methanomada group</taxon>
        <taxon>Methanobacteria</taxon>
        <taxon>Methanobacteriales</taxon>
        <taxon>Methanobacteriaceae</taxon>
        <taxon>Methanobacterium</taxon>
    </lineage>
</organism>